<comment type="caution">
    <text evidence="3">The sequence shown here is derived from an EMBL/GenBank/DDBJ whole genome shotgun (WGS) entry which is preliminary data.</text>
</comment>
<dbReference type="InterPro" id="IPR036163">
    <property type="entry name" value="HMA_dom_sf"/>
</dbReference>
<feature type="domain" description="HMA" evidence="2">
    <location>
        <begin position="3"/>
        <end position="66"/>
    </location>
</feature>
<feature type="region of interest" description="Disordered" evidence="1">
    <location>
        <begin position="31"/>
        <end position="51"/>
    </location>
</feature>
<reference evidence="3 4" key="1">
    <citation type="journal article" date="2019" name="Int. J. Syst. Evol. Microbiol.">
        <title>The Global Catalogue of Microorganisms (GCM) 10K type strain sequencing project: providing services to taxonomists for standard genome sequencing and annotation.</title>
        <authorList>
            <consortium name="The Broad Institute Genomics Platform"/>
            <consortium name="The Broad Institute Genome Sequencing Center for Infectious Disease"/>
            <person name="Wu L."/>
            <person name="Ma J."/>
        </authorList>
    </citation>
    <scope>NUCLEOTIDE SEQUENCE [LARGE SCALE GENOMIC DNA]</scope>
    <source>
        <strain evidence="3 4">CGMCC 1.12121</strain>
    </source>
</reference>
<dbReference type="AlphaFoldDB" id="A0ABD6CPY4"/>
<evidence type="ECO:0000313" key="3">
    <source>
        <dbReference type="EMBL" id="MFD1599152.1"/>
    </source>
</evidence>
<dbReference type="Proteomes" id="UP001597085">
    <property type="component" value="Unassembled WGS sequence"/>
</dbReference>
<dbReference type="Pfam" id="PF00403">
    <property type="entry name" value="HMA"/>
    <property type="match status" value="1"/>
</dbReference>
<accession>A0ABD6CPY4</accession>
<dbReference type="EMBL" id="JBHUDK010000007">
    <property type="protein sequence ID" value="MFD1599152.1"/>
    <property type="molecule type" value="Genomic_DNA"/>
</dbReference>
<organism evidence="3 4">
    <name type="scientific">Halobellus rarus</name>
    <dbReference type="NCBI Taxonomy" id="1126237"/>
    <lineage>
        <taxon>Archaea</taxon>
        <taxon>Methanobacteriati</taxon>
        <taxon>Methanobacteriota</taxon>
        <taxon>Stenosarchaea group</taxon>
        <taxon>Halobacteria</taxon>
        <taxon>Halobacteriales</taxon>
        <taxon>Haloferacaceae</taxon>
        <taxon>Halobellus</taxon>
    </lineage>
</organism>
<sequence length="67" mass="6816">MTSTRTITVSGMSCAHCEETVEDALLAVSGVESAEADRESESATVEGDTDVSDLVAAVDDAGYDASS</sequence>
<name>A0ABD6CPY4_9EURY</name>
<gene>
    <name evidence="3" type="ORF">ACFSBX_09310</name>
</gene>
<dbReference type="SUPFAM" id="SSF55008">
    <property type="entry name" value="HMA, heavy metal-associated domain"/>
    <property type="match status" value="1"/>
</dbReference>
<dbReference type="RefSeq" id="WP_256421994.1">
    <property type="nucleotide sequence ID" value="NZ_JANHDI010000010.1"/>
</dbReference>
<evidence type="ECO:0000259" key="2">
    <source>
        <dbReference type="PROSITE" id="PS50846"/>
    </source>
</evidence>
<dbReference type="Gene3D" id="3.30.70.100">
    <property type="match status" value="1"/>
</dbReference>
<dbReference type="InterPro" id="IPR006121">
    <property type="entry name" value="HMA_dom"/>
</dbReference>
<evidence type="ECO:0000256" key="1">
    <source>
        <dbReference type="SAM" id="MobiDB-lite"/>
    </source>
</evidence>
<keyword evidence="4" id="KW-1185">Reference proteome</keyword>
<dbReference type="CDD" id="cd00371">
    <property type="entry name" value="HMA"/>
    <property type="match status" value="1"/>
</dbReference>
<evidence type="ECO:0000313" key="4">
    <source>
        <dbReference type="Proteomes" id="UP001597085"/>
    </source>
</evidence>
<protein>
    <submittedName>
        <fullName evidence="3">Heavy-metal-associated domain-containing protein</fullName>
    </submittedName>
</protein>
<dbReference type="PROSITE" id="PS50846">
    <property type="entry name" value="HMA_2"/>
    <property type="match status" value="1"/>
</dbReference>
<proteinExistence type="predicted"/>